<evidence type="ECO:0008006" key="5">
    <source>
        <dbReference type="Google" id="ProtNLM"/>
    </source>
</evidence>
<comment type="caution">
    <text evidence="3">The sequence shown here is derived from an EMBL/GenBank/DDBJ whole genome shotgun (WGS) entry which is preliminary data.</text>
</comment>
<dbReference type="Proteomes" id="UP001139493">
    <property type="component" value="Unassembled WGS sequence"/>
</dbReference>
<evidence type="ECO:0000256" key="2">
    <source>
        <dbReference type="SAM" id="Phobius"/>
    </source>
</evidence>
<feature type="transmembrane region" description="Helical" evidence="2">
    <location>
        <begin position="53"/>
        <end position="72"/>
    </location>
</feature>
<dbReference type="InterPro" id="IPR046580">
    <property type="entry name" value="DUF6640"/>
</dbReference>
<protein>
    <recommendedName>
        <fullName evidence="5">Acetyltransferase</fullName>
    </recommendedName>
</protein>
<sequence>MTTTTSTTARSFPVGRVLLSVAGLGLIIGPFAADFNDTHLFNDAWMPHAKFHTAQTMSMGVALGLATLYNLWVRRHSRIALDSAAITASIYHVSQLTAGLYPGTATVDPPGADNWPQLWTTVPLLVVVATGYALERRRMAGSARSPEPRPTGAQPGRAR</sequence>
<proteinExistence type="predicted"/>
<feature type="transmembrane region" description="Helical" evidence="2">
    <location>
        <begin position="79"/>
        <end position="98"/>
    </location>
</feature>
<evidence type="ECO:0000313" key="4">
    <source>
        <dbReference type="Proteomes" id="UP001139493"/>
    </source>
</evidence>
<gene>
    <name evidence="3" type="ORF">APR03_004466</name>
</gene>
<dbReference type="EMBL" id="JAMTCS010000015">
    <property type="protein sequence ID" value="MCP2267094.1"/>
    <property type="molecule type" value="Genomic_DNA"/>
</dbReference>
<dbReference type="AlphaFoldDB" id="A0A9X2K0H3"/>
<feature type="region of interest" description="Disordered" evidence="1">
    <location>
        <begin position="138"/>
        <end position="159"/>
    </location>
</feature>
<feature type="transmembrane region" description="Helical" evidence="2">
    <location>
        <begin position="12"/>
        <end position="33"/>
    </location>
</feature>
<feature type="transmembrane region" description="Helical" evidence="2">
    <location>
        <begin position="118"/>
        <end position="134"/>
    </location>
</feature>
<accession>A0A9X2K0H3</accession>
<keyword evidence="2" id="KW-0812">Transmembrane</keyword>
<evidence type="ECO:0000256" key="1">
    <source>
        <dbReference type="SAM" id="MobiDB-lite"/>
    </source>
</evidence>
<reference evidence="3" key="1">
    <citation type="submission" date="2022-06" db="EMBL/GenBank/DDBJ databases">
        <title>Genomic Encyclopedia of Archaeal and Bacterial Type Strains, Phase II (KMG-II): from individual species to whole genera.</title>
        <authorList>
            <person name="Goeker M."/>
        </authorList>
    </citation>
    <scope>NUCLEOTIDE SEQUENCE</scope>
    <source>
        <strain evidence="3">DSM 26652</strain>
    </source>
</reference>
<keyword evidence="4" id="KW-1185">Reference proteome</keyword>
<evidence type="ECO:0000313" key="3">
    <source>
        <dbReference type="EMBL" id="MCP2267094.1"/>
    </source>
</evidence>
<dbReference type="Pfam" id="PF20345">
    <property type="entry name" value="DUF6640"/>
    <property type="match status" value="1"/>
</dbReference>
<name>A0A9X2K0H3_9MICO</name>
<keyword evidence="2" id="KW-1133">Transmembrane helix</keyword>
<dbReference type="RefSeq" id="WP_253839444.1">
    <property type="nucleotide sequence ID" value="NZ_JAMTCS010000015.1"/>
</dbReference>
<keyword evidence="2" id="KW-0472">Membrane</keyword>
<organism evidence="3 4">
    <name type="scientific">Promicromonospora thailandica</name>
    <dbReference type="NCBI Taxonomy" id="765201"/>
    <lineage>
        <taxon>Bacteria</taxon>
        <taxon>Bacillati</taxon>
        <taxon>Actinomycetota</taxon>
        <taxon>Actinomycetes</taxon>
        <taxon>Micrococcales</taxon>
        <taxon>Promicromonosporaceae</taxon>
        <taxon>Promicromonospora</taxon>
    </lineage>
</organism>